<evidence type="ECO:0000256" key="4">
    <source>
        <dbReference type="ARBA" id="ARBA00022670"/>
    </source>
</evidence>
<evidence type="ECO:0000256" key="2">
    <source>
        <dbReference type="ARBA" id="ARBA00007074"/>
    </source>
</evidence>
<feature type="region of interest" description="Disordered" evidence="9">
    <location>
        <begin position="485"/>
        <end position="537"/>
    </location>
</feature>
<dbReference type="GO" id="GO:0008234">
    <property type="term" value="F:cysteine-type peptidase activity"/>
    <property type="evidence" value="ECO:0007669"/>
    <property type="project" value="UniProtKB-KW"/>
</dbReference>
<protein>
    <recommendedName>
        <fullName evidence="10">NlpC/P60 domain-containing protein</fullName>
    </recommendedName>
</protein>
<dbReference type="SUPFAM" id="SSF103647">
    <property type="entry name" value="TSP type-3 repeat"/>
    <property type="match status" value="1"/>
</dbReference>
<dbReference type="Proteomes" id="UP000636960">
    <property type="component" value="Unassembled WGS sequence"/>
</dbReference>
<evidence type="ECO:0000256" key="5">
    <source>
        <dbReference type="ARBA" id="ARBA00022729"/>
    </source>
</evidence>
<keyword evidence="5" id="KW-0732">Signal</keyword>
<dbReference type="Pfam" id="PF00877">
    <property type="entry name" value="NLPC_P60"/>
    <property type="match status" value="1"/>
</dbReference>
<comment type="subcellular location">
    <subcellularLocation>
        <location evidence="1">Secreted</location>
    </subcellularLocation>
</comment>
<dbReference type="InterPro" id="IPR051794">
    <property type="entry name" value="PG_Endopeptidase_C40"/>
</dbReference>
<evidence type="ECO:0000256" key="7">
    <source>
        <dbReference type="ARBA" id="ARBA00022807"/>
    </source>
</evidence>
<dbReference type="AlphaFoldDB" id="A0A919K1B1"/>
<dbReference type="SUPFAM" id="SSF54001">
    <property type="entry name" value="Cysteine proteinases"/>
    <property type="match status" value="1"/>
</dbReference>
<dbReference type="PROSITE" id="PS51935">
    <property type="entry name" value="NLPC_P60"/>
    <property type="match status" value="1"/>
</dbReference>
<dbReference type="InterPro" id="IPR043992">
    <property type="entry name" value="SLT_3"/>
</dbReference>
<feature type="compositionally biased region" description="Basic and acidic residues" evidence="9">
    <location>
        <begin position="421"/>
        <end position="431"/>
    </location>
</feature>
<keyword evidence="3" id="KW-0964">Secreted</keyword>
<dbReference type="Pfam" id="PF18884">
    <property type="entry name" value="TSP3_bac"/>
    <property type="match status" value="3"/>
</dbReference>
<evidence type="ECO:0000256" key="8">
    <source>
        <dbReference type="ARBA" id="ARBA00022837"/>
    </source>
</evidence>
<sequence length="537" mass="55866">MVSTLVTMPRFSAEQIYGFARQAGFSPDEAATMTAIALAESSGNSRARNPVGEDSRGLWQINAQAHPGLASRLNLFDPLDNARAAFEVSREGRDISPWTVTHGGLSSRYVLFKEDAQAAAVAFGDGPGRGVFTGTRGYGDRVAAADGDDPPGVPVAQFSMIQTAPATATPVAAAADNAALDTFLQVAKAQIGDRYVFGAEVKLSDRNPAVFDCSEFTQWAAFQAGAKIPDGATAQYLHFKEKGLLIDPEKAKSTPGALLFSFDREPRPGDGRTPGAHVAISLGDGKVVEAANPRSGVRESNAGERFEFAAIIPGISDGTATPIANPVTTPLSQLVPAASFAPVAPPLPEPVPLGGPDSDNDGLSDALERRQGLDPLRADTDGDNLSDAQEMVTFRTDARKADTDGDGLNDAFELAQGLDPRSPDSDADGHLDGALTPIQQVDTDRDGLDDALEQVLGFNAQQADSDQDGFSDALEYRAGSNAMNLQDNPLLRAPSETGTNPLGGSVLNTATVPGSSGAIGVAQVPGASQLSDAPDLQ</sequence>
<keyword evidence="7" id="KW-0788">Thiol protease</keyword>
<keyword evidence="12" id="KW-1185">Reference proteome</keyword>
<dbReference type="GO" id="GO:0005509">
    <property type="term" value="F:calcium ion binding"/>
    <property type="evidence" value="ECO:0007669"/>
    <property type="project" value="InterPro"/>
</dbReference>
<evidence type="ECO:0000256" key="6">
    <source>
        <dbReference type="ARBA" id="ARBA00022801"/>
    </source>
</evidence>
<dbReference type="InterPro" id="IPR038765">
    <property type="entry name" value="Papain-like_cys_pep_sf"/>
</dbReference>
<proteinExistence type="inferred from homology"/>
<feature type="domain" description="NlpC/P60" evidence="10">
    <location>
        <begin position="177"/>
        <end position="319"/>
    </location>
</feature>
<evidence type="ECO:0000313" key="11">
    <source>
        <dbReference type="EMBL" id="GIE94796.1"/>
    </source>
</evidence>
<dbReference type="InterPro" id="IPR000064">
    <property type="entry name" value="NLP_P60_dom"/>
</dbReference>
<dbReference type="Pfam" id="PF18896">
    <property type="entry name" value="SLT_3"/>
    <property type="match status" value="1"/>
</dbReference>
<dbReference type="Gene3D" id="3.90.1720.10">
    <property type="entry name" value="endopeptidase domain like (from Nostoc punctiforme)"/>
    <property type="match status" value="1"/>
</dbReference>
<keyword evidence="4" id="KW-0645">Protease</keyword>
<dbReference type="SUPFAM" id="SSF53955">
    <property type="entry name" value="Lysozyme-like"/>
    <property type="match status" value="1"/>
</dbReference>
<dbReference type="Gene3D" id="1.10.530.10">
    <property type="match status" value="1"/>
</dbReference>
<dbReference type="PANTHER" id="PTHR47359">
    <property type="entry name" value="PEPTIDOGLYCAN DL-ENDOPEPTIDASE CWLO"/>
    <property type="match status" value="1"/>
</dbReference>
<dbReference type="GO" id="GO:0006508">
    <property type="term" value="P:proteolysis"/>
    <property type="evidence" value="ECO:0007669"/>
    <property type="project" value="UniProtKB-KW"/>
</dbReference>
<accession>A0A919K1B1</accession>
<dbReference type="EMBL" id="BOMV01000018">
    <property type="protein sequence ID" value="GIE94796.1"/>
    <property type="molecule type" value="Genomic_DNA"/>
</dbReference>
<keyword evidence="6" id="KW-0378">Hydrolase</keyword>
<evidence type="ECO:0000256" key="9">
    <source>
        <dbReference type="SAM" id="MobiDB-lite"/>
    </source>
</evidence>
<keyword evidence="8" id="KW-0106">Calcium</keyword>
<comment type="caution">
    <text evidence="11">The sequence shown here is derived from an EMBL/GenBank/DDBJ whole genome shotgun (WGS) entry which is preliminary data.</text>
</comment>
<evidence type="ECO:0000256" key="1">
    <source>
        <dbReference type="ARBA" id="ARBA00004613"/>
    </source>
</evidence>
<name>A0A919K1B1_9ACTN</name>
<dbReference type="InterPro" id="IPR059100">
    <property type="entry name" value="TSP3_bac"/>
</dbReference>
<dbReference type="InterPro" id="IPR028974">
    <property type="entry name" value="TSP_type-3_rpt"/>
</dbReference>
<dbReference type="InterPro" id="IPR023346">
    <property type="entry name" value="Lysozyme-like_dom_sf"/>
</dbReference>
<evidence type="ECO:0000313" key="12">
    <source>
        <dbReference type="Proteomes" id="UP000636960"/>
    </source>
</evidence>
<evidence type="ECO:0000259" key="10">
    <source>
        <dbReference type="PROSITE" id="PS51935"/>
    </source>
</evidence>
<dbReference type="Gene3D" id="4.10.1080.10">
    <property type="entry name" value="TSP type-3 repeat"/>
    <property type="match status" value="1"/>
</dbReference>
<feature type="region of interest" description="Disordered" evidence="9">
    <location>
        <begin position="398"/>
        <end position="433"/>
    </location>
</feature>
<evidence type="ECO:0000256" key="3">
    <source>
        <dbReference type="ARBA" id="ARBA00022525"/>
    </source>
</evidence>
<feature type="region of interest" description="Disordered" evidence="9">
    <location>
        <begin position="346"/>
        <end position="365"/>
    </location>
</feature>
<reference evidence="11" key="1">
    <citation type="submission" date="2021-01" db="EMBL/GenBank/DDBJ databases">
        <title>Whole genome shotgun sequence of Actinoplanes rishiriensis NBRC 108556.</title>
        <authorList>
            <person name="Komaki H."/>
            <person name="Tamura T."/>
        </authorList>
    </citation>
    <scope>NUCLEOTIDE SEQUENCE</scope>
    <source>
        <strain evidence="11">NBRC 108556</strain>
    </source>
</reference>
<comment type="similarity">
    <text evidence="2">Belongs to the peptidase C40 family.</text>
</comment>
<feature type="compositionally biased region" description="Polar residues" evidence="9">
    <location>
        <begin position="496"/>
        <end position="514"/>
    </location>
</feature>
<dbReference type="PANTHER" id="PTHR47359:SF3">
    <property type="entry name" value="NLP_P60 DOMAIN-CONTAINING PROTEIN-RELATED"/>
    <property type="match status" value="1"/>
</dbReference>
<gene>
    <name evidence="11" type="ORF">Ari01nite_22610</name>
</gene>
<organism evidence="11 12">
    <name type="scientific">Paractinoplanes rishiriensis</name>
    <dbReference type="NCBI Taxonomy" id="1050105"/>
    <lineage>
        <taxon>Bacteria</taxon>
        <taxon>Bacillati</taxon>
        <taxon>Actinomycetota</taxon>
        <taxon>Actinomycetes</taxon>
        <taxon>Micromonosporales</taxon>
        <taxon>Micromonosporaceae</taxon>
        <taxon>Paractinoplanes</taxon>
    </lineage>
</organism>